<dbReference type="Pfam" id="PF08402">
    <property type="entry name" value="TOBE_2"/>
    <property type="match status" value="1"/>
</dbReference>
<proteinExistence type="predicted"/>
<dbReference type="InterPro" id="IPR050093">
    <property type="entry name" value="ABC_SmlMolc_Importer"/>
</dbReference>
<dbReference type="InterPro" id="IPR003439">
    <property type="entry name" value="ABC_transporter-like_ATP-bd"/>
</dbReference>
<dbReference type="GO" id="GO:0005524">
    <property type="term" value="F:ATP binding"/>
    <property type="evidence" value="ECO:0007669"/>
    <property type="project" value="UniProtKB-KW"/>
</dbReference>
<keyword evidence="2" id="KW-0547">Nucleotide-binding</keyword>
<gene>
    <name evidence="6" type="ORF">GCM10011333_01370</name>
</gene>
<keyword evidence="3" id="KW-0067">ATP-binding</keyword>
<dbReference type="SUPFAM" id="SSF50331">
    <property type="entry name" value="MOP-like"/>
    <property type="match status" value="1"/>
</dbReference>
<dbReference type="InterPro" id="IPR017871">
    <property type="entry name" value="ABC_transporter-like_CS"/>
</dbReference>
<dbReference type="Pfam" id="PF00005">
    <property type="entry name" value="ABC_tran"/>
    <property type="match status" value="1"/>
</dbReference>
<dbReference type="GO" id="GO:0043190">
    <property type="term" value="C:ATP-binding cassette (ABC) transporter complex"/>
    <property type="evidence" value="ECO:0007669"/>
    <property type="project" value="InterPro"/>
</dbReference>
<dbReference type="InterPro" id="IPR027417">
    <property type="entry name" value="P-loop_NTPase"/>
</dbReference>
<dbReference type="Proteomes" id="UP000616114">
    <property type="component" value="Unassembled WGS sequence"/>
</dbReference>
<dbReference type="SUPFAM" id="SSF52540">
    <property type="entry name" value="P-loop containing nucleoside triphosphate hydrolases"/>
    <property type="match status" value="1"/>
</dbReference>
<evidence type="ECO:0000313" key="6">
    <source>
        <dbReference type="EMBL" id="GGA02543.1"/>
    </source>
</evidence>
<dbReference type="InterPro" id="IPR008995">
    <property type="entry name" value="Mo/tungstate-bd_C_term_dom"/>
</dbReference>
<dbReference type="AlphaFoldDB" id="A0A8J2TV61"/>
<evidence type="ECO:0000313" key="7">
    <source>
        <dbReference type="Proteomes" id="UP000616114"/>
    </source>
</evidence>
<accession>A0A8J2TV61</accession>
<dbReference type="EC" id="7.6.2.9" evidence="4"/>
<protein>
    <recommendedName>
        <fullName evidence="4">ABC-type quaternary amine transporter</fullName>
        <ecNumber evidence="4">7.6.2.9</ecNumber>
    </recommendedName>
</protein>
<dbReference type="GO" id="GO:0016887">
    <property type="term" value="F:ATP hydrolysis activity"/>
    <property type="evidence" value="ECO:0007669"/>
    <property type="project" value="InterPro"/>
</dbReference>
<evidence type="ECO:0000256" key="3">
    <source>
        <dbReference type="ARBA" id="ARBA00022840"/>
    </source>
</evidence>
<dbReference type="InterPro" id="IPR003593">
    <property type="entry name" value="AAA+_ATPase"/>
</dbReference>
<reference evidence="6" key="2">
    <citation type="submission" date="2020-09" db="EMBL/GenBank/DDBJ databases">
        <authorList>
            <person name="Sun Q."/>
            <person name="Zhou Y."/>
        </authorList>
    </citation>
    <scope>NUCLEOTIDE SEQUENCE</scope>
    <source>
        <strain evidence="6">CGMCC 1.12785</strain>
    </source>
</reference>
<dbReference type="PROSITE" id="PS50893">
    <property type="entry name" value="ABC_TRANSPORTER_2"/>
    <property type="match status" value="1"/>
</dbReference>
<dbReference type="PANTHER" id="PTHR42781">
    <property type="entry name" value="SPERMIDINE/PUTRESCINE IMPORT ATP-BINDING PROTEIN POTA"/>
    <property type="match status" value="1"/>
</dbReference>
<name>A0A8J2TV61_9MICO</name>
<organism evidence="6 7">
    <name type="scientific">Sediminivirga luteola</name>
    <dbReference type="NCBI Taxonomy" id="1774748"/>
    <lineage>
        <taxon>Bacteria</taxon>
        <taxon>Bacillati</taxon>
        <taxon>Actinomycetota</taxon>
        <taxon>Actinomycetes</taxon>
        <taxon>Micrococcales</taxon>
        <taxon>Brevibacteriaceae</taxon>
        <taxon>Sediminivirga</taxon>
    </lineage>
</organism>
<keyword evidence="1" id="KW-0813">Transport</keyword>
<comment type="caution">
    <text evidence="6">The sequence shown here is derived from an EMBL/GenBank/DDBJ whole genome shotgun (WGS) entry which is preliminary data.</text>
</comment>
<keyword evidence="7" id="KW-1185">Reference proteome</keyword>
<reference evidence="6" key="1">
    <citation type="journal article" date="2014" name="Int. J. Syst. Evol. Microbiol.">
        <title>Complete genome sequence of Corynebacterium casei LMG S-19264T (=DSM 44701T), isolated from a smear-ripened cheese.</title>
        <authorList>
            <consortium name="US DOE Joint Genome Institute (JGI-PGF)"/>
            <person name="Walter F."/>
            <person name="Albersmeier A."/>
            <person name="Kalinowski J."/>
            <person name="Ruckert C."/>
        </authorList>
    </citation>
    <scope>NUCLEOTIDE SEQUENCE</scope>
    <source>
        <strain evidence="6">CGMCC 1.12785</strain>
    </source>
</reference>
<evidence type="ECO:0000256" key="4">
    <source>
        <dbReference type="ARBA" id="ARBA00066388"/>
    </source>
</evidence>
<feature type="domain" description="ABC transporter" evidence="5">
    <location>
        <begin position="20"/>
        <end position="250"/>
    </location>
</feature>
<dbReference type="PROSITE" id="PS00211">
    <property type="entry name" value="ABC_TRANSPORTER_1"/>
    <property type="match status" value="1"/>
</dbReference>
<dbReference type="Gene3D" id="3.40.50.300">
    <property type="entry name" value="P-loop containing nucleotide triphosphate hydrolases"/>
    <property type="match status" value="1"/>
</dbReference>
<evidence type="ECO:0000259" key="5">
    <source>
        <dbReference type="PROSITE" id="PS50893"/>
    </source>
</evidence>
<dbReference type="PANTHER" id="PTHR42781:SF4">
    <property type="entry name" value="SPERMIDINE_PUTRESCINE IMPORT ATP-BINDING PROTEIN POTA"/>
    <property type="match status" value="1"/>
</dbReference>
<sequence length="355" mass="38925">MPVNTDSPAARATSVDGASIKVVGAVKQYGSMRALDEVTLSVRPGEFVALLGPSGSGKTTLLMSLAGFVQLDEGEVSIGGVPQTRVPTYRRNLGMVFQKYALFPHLTVEKNIAYPLRNRRWDREDKKRAIAEVLELTDMTHLAGRKVHQLSGGQQQRVALARALVYKPPVLLMDEPLGALDRKLREQVQLEIRRIHRVLGTTIIFVTHDQGEAMSMADRIAVMNHGRILQMDGPEELYNAPNSEFVAAFVGQMNFFRRESGQVRAVDAEATGASDPAAGAQNFGIRPELMRIGADDASGLRGTVSETIFEGANRHVLVDVDGVALRVQEPASNPSRTMGDRVSLTWDRRSEVIFP</sequence>
<evidence type="ECO:0000256" key="1">
    <source>
        <dbReference type="ARBA" id="ARBA00022448"/>
    </source>
</evidence>
<dbReference type="GO" id="GO:0015418">
    <property type="term" value="F:ABC-type quaternary ammonium compound transporting activity"/>
    <property type="evidence" value="ECO:0007669"/>
    <property type="project" value="UniProtKB-EC"/>
</dbReference>
<dbReference type="EMBL" id="BMFY01000001">
    <property type="protein sequence ID" value="GGA02543.1"/>
    <property type="molecule type" value="Genomic_DNA"/>
</dbReference>
<dbReference type="FunFam" id="3.40.50.300:FF:000425">
    <property type="entry name" value="Probable ABC transporter, ATP-binding subunit"/>
    <property type="match status" value="1"/>
</dbReference>
<dbReference type="SMART" id="SM00382">
    <property type="entry name" value="AAA"/>
    <property type="match status" value="1"/>
</dbReference>
<evidence type="ECO:0000256" key="2">
    <source>
        <dbReference type="ARBA" id="ARBA00022741"/>
    </source>
</evidence>
<dbReference type="InterPro" id="IPR013611">
    <property type="entry name" value="Transp-assoc_OB_typ2"/>
</dbReference>